<dbReference type="AlphaFoldDB" id="A0A1H9T2I4"/>
<reference evidence="2" key="1">
    <citation type="submission" date="2016-10" db="EMBL/GenBank/DDBJ databases">
        <authorList>
            <person name="Varghese N."/>
            <person name="Submissions S."/>
        </authorList>
    </citation>
    <scope>NUCLEOTIDE SEQUENCE [LARGE SCALE GENOMIC DNA]</scope>
    <source>
        <strain evidence="2">DSM 16859</strain>
    </source>
</reference>
<evidence type="ECO:0008006" key="3">
    <source>
        <dbReference type="Google" id="ProtNLM"/>
    </source>
</evidence>
<keyword evidence="2" id="KW-1185">Reference proteome</keyword>
<organism evidence="1 2">
    <name type="scientific">Propionibacterium cyclohexanicum</name>
    <dbReference type="NCBI Taxonomy" id="64702"/>
    <lineage>
        <taxon>Bacteria</taxon>
        <taxon>Bacillati</taxon>
        <taxon>Actinomycetota</taxon>
        <taxon>Actinomycetes</taxon>
        <taxon>Propionibacteriales</taxon>
        <taxon>Propionibacteriaceae</taxon>
        <taxon>Propionibacterium</taxon>
    </lineage>
</organism>
<dbReference type="RefSeq" id="WP_091970219.1">
    <property type="nucleotide sequence ID" value="NZ_FOGZ01000018.1"/>
</dbReference>
<dbReference type="SUPFAM" id="SSF52266">
    <property type="entry name" value="SGNH hydrolase"/>
    <property type="match status" value="1"/>
</dbReference>
<protein>
    <recommendedName>
        <fullName evidence="3">GDSL-like Lipase/Acylhydrolase family protein</fullName>
    </recommendedName>
</protein>
<dbReference type="OrthoDB" id="7064934at2"/>
<gene>
    <name evidence="1" type="ORF">SAMN05443377_1183</name>
</gene>
<dbReference type="EMBL" id="FOGZ01000018">
    <property type="protein sequence ID" value="SER91214.1"/>
    <property type="molecule type" value="Genomic_DNA"/>
</dbReference>
<dbReference type="STRING" id="64702.SAMN05443377_1183"/>
<sequence length="283" mass="30161">MRTLVKVLVALGAAAALGLGIALGTSWPRDAKGVAPQARDDRSVTPDQLRSLSNTRIFFAHQSVGDNILGELPEVYARAGVDEMPLVELSSARLPDDLPRGALVHTHIGVNGDPQGKITAFAEALRGGLGDQIDVAVLKFCYVDFNAETDVQGLFDRYRSTLSELAKQFPDIVFVPATAALTTEDGAKQAAKNLLGRTPDNAVREEFNAMVRAEYADSGLLFDLAGAQSTTPEGTRVSRSYNGRVHYALYSGYALDEGHLNVTGSQRAASELLASAARASSTR</sequence>
<accession>A0A1H9T2I4</accession>
<proteinExistence type="predicted"/>
<evidence type="ECO:0000313" key="2">
    <source>
        <dbReference type="Proteomes" id="UP000198815"/>
    </source>
</evidence>
<dbReference type="Proteomes" id="UP000198815">
    <property type="component" value="Unassembled WGS sequence"/>
</dbReference>
<evidence type="ECO:0000313" key="1">
    <source>
        <dbReference type="EMBL" id="SER91214.1"/>
    </source>
</evidence>
<name>A0A1H9T2I4_9ACTN</name>